<reference evidence="2 3" key="1">
    <citation type="submission" date="2016-10" db="EMBL/GenBank/DDBJ databases">
        <authorList>
            <person name="de Groot N.N."/>
        </authorList>
    </citation>
    <scope>NUCLEOTIDE SEQUENCE [LARGE SCALE GENOMIC DNA]</scope>
    <source>
        <strain evidence="2 3">L 420-91</strain>
    </source>
</reference>
<organism evidence="2 3">
    <name type="scientific">Aneurinibacillus thermoaerophilus</name>
    <dbReference type="NCBI Taxonomy" id="143495"/>
    <lineage>
        <taxon>Bacteria</taxon>
        <taxon>Bacillati</taxon>
        <taxon>Bacillota</taxon>
        <taxon>Bacilli</taxon>
        <taxon>Bacillales</taxon>
        <taxon>Paenibacillaceae</taxon>
        <taxon>Aneurinibacillus group</taxon>
        <taxon>Aneurinibacillus</taxon>
    </lineage>
</organism>
<sequence>MYRECRNAACMTVERASEEVGVAPRTLAKYESGEIVPDAEKVFRMSQIYNDPELAHWYCRTHCAIGRAFNYEILNAVSDDPLHMFEKLEEETEEMLAKIKKTRRVLMNTGQKKSWCESTVETVTDWLREAFDVAHVIQKIKIEFGRFLDIRKLVNEHNKKCEQRGYFKRKGA</sequence>
<dbReference type="Gene3D" id="1.10.260.40">
    <property type="entry name" value="lambda repressor-like DNA-binding domains"/>
    <property type="match status" value="1"/>
</dbReference>
<dbReference type="EMBL" id="FNDE01000076">
    <property type="protein sequence ID" value="SDH83986.1"/>
    <property type="molecule type" value="Genomic_DNA"/>
</dbReference>
<dbReference type="InterPro" id="IPR010982">
    <property type="entry name" value="Lambda_DNA-bd_dom_sf"/>
</dbReference>
<feature type="domain" description="HTH cro/C1-type" evidence="1">
    <location>
        <begin position="3"/>
        <end position="57"/>
    </location>
</feature>
<dbReference type="SUPFAM" id="SSF47413">
    <property type="entry name" value="lambda repressor-like DNA-binding domains"/>
    <property type="match status" value="1"/>
</dbReference>
<dbReference type="PROSITE" id="PS50943">
    <property type="entry name" value="HTH_CROC1"/>
    <property type="match status" value="1"/>
</dbReference>
<dbReference type="Pfam" id="PF01381">
    <property type="entry name" value="HTH_3"/>
    <property type="match status" value="1"/>
</dbReference>
<gene>
    <name evidence="2" type="ORF">SAMN04489735_10762</name>
</gene>
<protein>
    <submittedName>
        <fullName evidence="2">Helix-turn-helix</fullName>
    </submittedName>
</protein>
<evidence type="ECO:0000259" key="1">
    <source>
        <dbReference type="PROSITE" id="PS50943"/>
    </source>
</evidence>
<dbReference type="GO" id="GO:0003677">
    <property type="term" value="F:DNA binding"/>
    <property type="evidence" value="ECO:0007669"/>
    <property type="project" value="InterPro"/>
</dbReference>
<dbReference type="Proteomes" id="UP000198956">
    <property type="component" value="Unassembled WGS sequence"/>
</dbReference>
<dbReference type="InterPro" id="IPR001387">
    <property type="entry name" value="Cro/C1-type_HTH"/>
</dbReference>
<name>A0A1G8FPY9_ANETH</name>
<dbReference type="RefSeq" id="WP_091261577.1">
    <property type="nucleotide sequence ID" value="NZ_FNDE01000076.1"/>
</dbReference>
<dbReference type="AlphaFoldDB" id="A0A1G8FPY9"/>
<dbReference type="SMART" id="SM00530">
    <property type="entry name" value="HTH_XRE"/>
    <property type="match status" value="1"/>
</dbReference>
<evidence type="ECO:0000313" key="2">
    <source>
        <dbReference type="EMBL" id="SDH83986.1"/>
    </source>
</evidence>
<dbReference type="CDD" id="cd00093">
    <property type="entry name" value="HTH_XRE"/>
    <property type="match status" value="1"/>
</dbReference>
<proteinExistence type="predicted"/>
<dbReference type="OrthoDB" id="1685177at2"/>
<accession>A0A1G8FPY9</accession>
<evidence type="ECO:0000313" key="3">
    <source>
        <dbReference type="Proteomes" id="UP000198956"/>
    </source>
</evidence>